<dbReference type="STRING" id="1796616.A4V09_06970"/>
<dbReference type="Proteomes" id="UP000092574">
    <property type="component" value="Chromosome"/>
</dbReference>
<evidence type="ECO:0000313" key="3">
    <source>
        <dbReference type="Proteomes" id="UP000092574"/>
    </source>
</evidence>
<dbReference type="KEGG" id="byl:A4V09_06970"/>
<dbReference type="EMBL" id="CP015405">
    <property type="protein sequence ID" value="ANU75529.1"/>
    <property type="molecule type" value="Genomic_DNA"/>
</dbReference>
<feature type="transmembrane region" description="Helical" evidence="1">
    <location>
        <begin position="6"/>
        <end position="27"/>
    </location>
</feature>
<reference evidence="2" key="1">
    <citation type="submission" date="2017-04" db="EMBL/GenBank/DDBJ databases">
        <title>Complete Genome Sequences of Twelve Strains of a Stable Defined Moderately Diverse Mouse Microbiota 2 (sDMDMm2).</title>
        <authorList>
            <person name="Uchimura Y."/>
            <person name="Wyss M."/>
            <person name="Brugiroux S."/>
            <person name="Limenitakis J.P."/>
            <person name="Stecher B."/>
            <person name="McCoy K.D."/>
            <person name="Macpherson A.J."/>
        </authorList>
    </citation>
    <scope>NUCLEOTIDE SEQUENCE</scope>
    <source>
        <strain evidence="2">YL58</strain>
    </source>
</reference>
<name>A0A1C7IAH8_9FIRM</name>
<evidence type="ECO:0000256" key="1">
    <source>
        <dbReference type="SAM" id="Phobius"/>
    </source>
</evidence>
<sequence>MKRIFYSIGFVFAIFFLSCGFFLSYQLSSLRDRMNRLEQESALMGKQVSANPFSRDSDYVFESFNSETGKLVKERFRVSSYADDQVVLRQELGDVSASDEETRYCIRMENGSLVVYLEDGKEVFEYTDIPLEALPSQEQAEVLGGKEIVGTDELYSFLENYSS</sequence>
<dbReference type="AlphaFoldDB" id="A0A1C7IAH8"/>
<keyword evidence="1" id="KW-1133">Transmembrane helix</keyword>
<keyword evidence="3" id="KW-1185">Reference proteome</keyword>
<proteinExistence type="predicted"/>
<dbReference type="PROSITE" id="PS51257">
    <property type="entry name" value="PROKAR_LIPOPROTEIN"/>
    <property type="match status" value="1"/>
</dbReference>
<evidence type="ECO:0000313" key="2">
    <source>
        <dbReference type="EMBL" id="ANU75529.1"/>
    </source>
</evidence>
<protein>
    <recommendedName>
        <fullName evidence="4">Bypass of forespore C C-terminal domain-containing protein</fullName>
    </recommendedName>
</protein>
<organism evidence="2 3">
    <name type="scientific">Blautia pseudococcoides</name>
    <dbReference type="NCBI Taxonomy" id="1796616"/>
    <lineage>
        <taxon>Bacteria</taxon>
        <taxon>Bacillati</taxon>
        <taxon>Bacillota</taxon>
        <taxon>Clostridia</taxon>
        <taxon>Lachnospirales</taxon>
        <taxon>Lachnospiraceae</taxon>
        <taxon>Blautia</taxon>
    </lineage>
</organism>
<keyword evidence="1" id="KW-0812">Transmembrane</keyword>
<gene>
    <name evidence="2" type="ORF">A4V09_06970</name>
</gene>
<dbReference type="OrthoDB" id="1912898at2"/>
<dbReference type="RefSeq" id="WP_065541723.1">
    <property type="nucleotide sequence ID" value="NZ_CP015405.2"/>
</dbReference>
<keyword evidence="1" id="KW-0472">Membrane</keyword>
<evidence type="ECO:0008006" key="4">
    <source>
        <dbReference type="Google" id="ProtNLM"/>
    </source>
</evidence>
<accession>A0A1C7IAH8</accession>